<dbReference type="OrthoDB" id="18894at2759"/>
<keyword evidence="2" id="KW-0732">Signal</keyword>
<dbReference type="InterPro" id="IPR036116">
    <property type="entry name" value="FN3_sf"/>
</dbReference>
<evidence type="ECO:0000313" key="4">
    <source>
        <dbReference type="Proteomes" id="UP000808372"/>
    </source>
</evidence>
<dbReference type="PANTHER" id="PTHR46708:SF2">
    <property type="entry name" value="FIBRONECTIN TYPE-III DOMAIN-CONTAINING PROTEIN"/>
    <property type="match status" value="1"/>
</dbReference>
<feature type="signal peptide" evidence="2">
    <location>
        <begin position="1"/>
        <end position="29"/>
    </location>
</feature>
<dbReference type="AlphaFoldDB" id="A0A8U0TNZ2"/>
<dbReference type="Pfam" id="PF00041">
    <property type="entry name" value="fn3"/>
    <property type="match status" value="1"/>
</dbReference>
<dbReference type="InterPro" id="IPR013783">
    <property type="entry name" value="Ig-like_fold"/>
</dbReference>
<dbReference type="SUPFAM" id="SSF49265">
    <property type="entry name" value="Fibronectin type III"/>
    <property type="match status" value="1"/>
</dbReference>
<keyword evidence="4" id="KW-1185">Reference proteome</keyword>
<dbReference type="Gene3D" id="2.60.40.10">
    <property type="entry name" value="Immunoglobulins"/>
    <property type="match status" value="1"/>
</dbReference>
<evidence type="ECO:0000256" key="2">
    <source>
        <dbReference type="SAM" id="SignalP"/>
    </source>
</evidence>
<dbReference type="SMART" id="SM00060">
    <property type="entry name" value="FN3"/>
    <property type="match status" value="1"/>
</dbReference>
<dbReference type="InterPro" id="IPR003961">
    <property type="entry name" value="FN3_dom"/>
</dbReference>
<evidence type="ECO:0000256" key="1">
    <source>
        <dbReference type="ARBA" id="ARBA00022737"/>
    </source>
</evidence>
<sequence>MPATGLKTWVWNPLLCLALISLSPAPAQGQVATPRRLRFKVLSATQLHVSWKEPKGDFESYRFIYSTQSDAEETELEVTKKEAKVIIDFDPRKLYTVKVTALKGARESKPLLGTFEAQLSEPDVKNVQPQNVRPKNQKDTIVTEENNEISEEVELNIQKISVLSAQTEFVCHSSCVHGMLDGEKWHITPTANLQSEINHCNPP</sequence>
<name>A0A8U0TNZ2_SALNM</name>
<dbReference type="PANTHER" id="PTHR46708">
    <property type="entry name" value="TENASCIN"/>
    <property type="match status" value="1"/>
</dbReference>
<gene>
    <name evidence="5" type="primary">LOC120022659</name>
</gene>
<feature type="domain" description="Fibronectin type-III" evidence="3">
    <location>
        <begin position="33"/>
        <end position="123"/>
    </location>
</feature>
<reference evidence="5" key="1">
    <citation type="submission" date="2025-08" db="UniProtKB">
        <authorList>
            <consortium name="RefSeq"/>
        </authorList>
    </citation>
    <scope>IDENTIFICATION</scope>
    <source>
        <tissue evidence="5">White muscle</tissue>
    </source>
</reference>
<dbReference type="InterPro" id="IPR050991">
    <property type="entry name" value="ECM_Regulatory_Proteins"/>
</dbReference>
<protein>
    <submittedName>
        <fullName evidence="5">Collagen alpha-1(XIV) chain-like</fullName>
    </submittedName>
</protein>
<dbReference type="Proteomes" id="UP000808372">
    <property type="component" value="Chromosome 27"/>
</dbReference>
<dbReference type="RefSeq" id="XP_038822571.1">
    <property type="nucleotide sequence ID" value="XM_038966643.1"/>
</dbReference>
<dbReference type="GeneID" id="120022659"/>
<proteinExistence type="predicted"/>
<evidence type="ECO:0000259" key="3">
    <source>
        <dbReference type="PROSITE" id="PS50853"/>
    </source>
</evidence>
<dbReference type="KEGG" id="snh:120022659"/>
<dbReference type="CDD" id="cd00063">
    <property type="entry name" value="FN3"/>
    <property type="match status" value="1"/>
</dbReference>
<feature type="chain" id="PRO_5035867286" evidence="2">
    <location>
        <begin position="30"/>
        <end position="203"/>
    </location>
</feature>
<organism evidence="4 5">
    <name type="scientific">Salvelinus namaycush</name>
    <name type="common">Lake trout</name>
    <name type="synonym">Salmo namaycush</name>
    <dbReference type="NCBI Taxonomy" id="8040"/>
    <lineage>
        <taxon>Eukaryota</taxon>
        <taxon>Metazoa</taxon>
        <taxon>Chordata</taxon>
        <taxon>Craniata</taxon>
        <taxon>Vertebrata</taxon>
        <taxon>Euteleostomi</taxon>
        <taxon>Actinopterygii</taxon>
        <taxon>Neopterygii</taxon>
        <taxon>Teleostei</taxon>
        <taxon>Protacanthopterygii</taxon>
        <taxon>Salmoniformes</taxon>
        <taxon>Salmonidae</taxon>
        <taxon>Salmoninae</taxon>
        <taxon>Salvelinus</taxon>
    </lineage>
</organism>
<keyword evidence="1" id="KW-0677">Repeat</keyword>
<dbReference type="PROSITE" id="PS50853">
    <property type="entry name" value="FN3"/>
    <property type="match status" value="1"/>
</dbReference>
<evidence type="ECO:0000313" key="5">
    <source>
        <dbReference type="RefSeq" id="XP_038822571.1"/>
    </source>
</evidence>
<accession>A0A8U0TNZ2</accession>